<sequence length="416" mass="47306">MNNNARYDLSDRLIHFFRAVDTQNPNTPTLPEHWSFASIENFDEPLSPFFLMRNVVRQGRIWATWSVRSGRRTVYGPDPAVCFTEMPIAAFVEAGIARAAAGQAMSPYGLVLPKAAMFQLGARPVIYGLSGDISVTDEPSGARIIAPEQLPAHEQYRYVTYNPASARPIDWTHEREWRWPLRDAPEANPNDLPPDIENLYGLELDHEQLHGIGAIVKTTTQAEQLIYDILTKVDRGDIDENRYDFVLALDSVANVADLRDRQALQDAIDAARIDLAPYFAIKKPRAEALSEQFRKLVKSVEADADAPQAGEFGGCWLWITDNGHELTRALLRCEHVRVTKMGKYIAELYEFSDMRSLAQREDMTRELARRLKARFDVHATYLSVIPDDDPDGVPFYNGDELDDRKFYNYSDDEDDY</sequence>
<dbReference type="RefSeq" id="WP_016919703.1">
    <property type="nucleotide sequence ID" value="NZ_CP044331.1"/>
</dbReference>
<organism evidence="2 3">
    <name type="scientific">Methylocystis parvus</name>
    <dbReference type="NCBI Taxonomy" id="134"/>
    <lineage>
        <taxon>Bacteria</taxon>
        <taxon>Pseudomonadati</taxon>
        <taxon>Pseudomonadota</taxon>
        <taxon>Alphaproteobacteria</taxon>
        <taxon>Hyphomicrobiales</taxon>
        <taxon>Methylocystaceae</taxon>
        <taxon>Methylocystis</taxon>
    </lineage>
</organism>
<evidence type="ECO:0000313" key="2">
    <source>
        <dbReference type="EMBL" id="QGM97258.1"/>
    </source>
</evidence>
<name>A0A6B8M4H6_9HYPH</name>
<gene>
    <name evidence="2" type="ORF">F7D14_07075</name>
</gene>
<evidence type="ECO:0000313" key="3">
    <source>
        <dbReference type="Proteomes" id="UP000422569"/>
    </source>
</evidence>
<reference evidence="2 3" key="1">
    <citation type="submission" date="2019-09" db="EMBL/GenBank/DDBJ databases">
        <title>Isolation and complete genome sequencing of Methylocystis species.</title>
        <authorList>
            <person name="Rumah B.L."/>
            <person name="Stead C.E."/>
            <person name="Stevens B.C."/>
            <person name="Minton N.P."/>
            <person name="Grosse-Honebrink A."/>
            <person name="Zhang Y."/>
        </authorList>
    </citation>
    <scope>NUCLEOTIDE SEQUENCE [LARGE SCALE GENOMIC DNA]</scope>
    <source>
        <strain evidence="2 3">BRCS2</strain>
    </source>
</reference>
<dbReference type="KEGG" id="mpar:F7D14_07075"/>
<keyword evidence="3" id="KW-1185">Reference proteome</keyword>
<dbReference type="InterPro" id="IPR025216">
    <property type="entry name" value="DUF4427"/>
</dbReference>
<dbReference type="Pfam" id="PF14468">
    <property type="entry name" value="DUF4427"/>
    <property type="match status" value="1"/>
</dbReference>
<evidence type="ECO:0000259" key="1">
    <source>
        <dbReference type="Pfam" id="PF14468"/>
    </source>
</evidence>
<protein>
    <submittedName>
        <fullName evidence="2">DUF4427 domain-containing protein</fullName>
    </submittedName>
</protein>
<feature type="domain" description="DUF4427" evidence="1">
    <location>
        <begin position="291"/>
        <end position="408"/>
    </location>
</feature>
<dbReference type="EMBL" id="CP044331">
    <property type="protein sequence ID" value="QGM97258.1"/>
    <property type="molecule type" value="Genomic_DNA"/>
</dbReference>
<accession>A0A6B8M4H6</accession>
<dbReference type="Proteomes" id="UP000422569">
    <property type="component" value="Chromosome"/>
</dbReference>
<proteinExistence type="predicted"/>
<dbReference type="AlphaFoldDB" id="A0A6B8M4H6"/>